<dbReference type="AlphaFoldDB" id="A0AAE6RLI2"/>
<evidence type="ECO:0000256" key="2">
    <source>
        <dbReference type="ARBA" id="ARBA00022729"/>
    </source>
</evidence>
<accession>A0AAE6RLI2</accession>
<dbReference type="EMBL" id="CP047186">
    <property type="protein sequence ID" value="QHC55973.1"/>
    <property type="molecule type" value="Genomic_DNA"/>
</dbReference>
<keyword evidence="3" id="KW-0812">Transmembrane</keyword>
<sequence length="436" mass="42525">MTRLGRRAAERPHLHPRRQTLILLGGGVGALLLLGGVLIALLPPRPAPTTTVAELPVGLSCARVPEGLTFGVVVSLSSAPGEGAEWKDAANGTVAAAHRFAMGGCKVDLVAADDHGTPEGARAAVEELAGKQVSGLVLATDGAHTGAAADAARAAGIAAVLPYDSDPAAAGDGAWLTGPDTASADTALVDAAGADARVLLVDAGGGTPAGLSPAAAVTVDPGGTADALIAAARPHLEGEQAAERIVVSGPAAAQATAVAALQAAGTTAPILLTPDALSPVFAPDLVEAGGTLSGDLTTVGVDSGDAVALRGDERGRAASAFLSAVRMTAEDSERTTLFGDRPFREVAAVADAASHDAVVALVRASAAAGSSAPSAVAAALNGSTAGSVEGLAGPPLDFGAATAIDAPVVALHASPQDLGLRPADPPLLWFAGQPRP</sequence>
<dbReference type="Proteomes" id="UP000465031">
    <property type="component" value="Chromosome"/>
</dbReference>
<dbReference type="Gene3D" id="3.40.50.2300">
    <property type="match status" value="2"/>
</dbReference>
<dbReference type="Pfam" id="PF13458">
    <property type="entry name" value="Peripla_BP_6"/>
    <property type="match status" value="1"/>
</dbReference>
<evidence type="ECO:0000259" key="4">
    <source>
        <dbReference type="Pfam" id="PF13458"/>
    </source>
</evidence>
<dbReference type="InterPro" id="IPR028081">
    <property type="entry name" value="Leu-bd"/>
</dbReference>
<evidence type="ECO:0000313" key="5">
    <source>
        <dbReference type="EMBL" id="QHC55973.1"/>
    </source>
</evidence>
<protein>
    <recommendedName>
        <fullName evidence="4">Leucine-binding protein domain-containing protein</fullName>
    </recommendedName>
</protein>
<comment type="similarity">
    <text evidence="1">Belongs to the leucine-binding protein family.</text>
</comment>
<feature type="domain" description="Leucine-binding protein" evidence="4">
    <location>
        <begin position="69"/>
        <end position="396"/>
    </location>
</feature>
<name>A0AAE6RLI2_9MICO</name>
<organism evidence="5 6">
    <name type="scientific">Rathayibacter tanaceti</name>
    <dbReference type="NCBI Taxonomy" id="1671680"/>
    <lineage>
        <taxon>Bacteria</taxon>
        <taxon>Bacillati</taxon>
        <taxon>Actinomycetota</taxon>
        <taxon>Actinomycetes</taxon>
        <taxon>Micrococcales</taxon>
        <taxon>Microbacteriaceae</taxon>
        <taxon>Rathayibacter</taxon>
    </lineage>
</organism>
<reference evidence="6" key="1">
    <citation type="submission" date="2019-12" db="EMBL/GenBank/DDBJ databases">
        <title>Complete and draft genome sequences of new strains and members of some known species of the genus Rathayibacter isolated from plants.</title>
        <authorList>
            <person name="Tarlachkov S.V."/>
            <person name="Starodumova I.P."/>
            <person name="Dorofeeva L.V."/>
            <person name="Prisyazhnaya N.V."/>
            <person name="Leyn S."/>
            <person name="Zlamal J."/>
            <person name="Elan M."/>
            <person name="Osterman A.L."/>
            <person name="Nadler S."/>
            <person name="Subbotin S.A."/>
            <person name="Evtushenko L.I."/>
        </authorList>
    </citation>
    <scope>NUCLEOTIDE SEQUENCE [LARGE SCALE GENOMIC DNA]</scope>
    <source>
        <strain evidence="6">VKM Ac-2761</strain>
    </source>
</reference>
<keyword evidence="2" id="KW-0732">Signal</keyword>
<dbReference type="InterPro" id="IPR028082">
    <property type="entry name" value="Peripla_BP_I"/>
</dbReference>
<feature type="transmembrane region" description="Helical" evidence="3">
    <location>
        <begin position="21"/>
        <end position="42"/>
    </location>
</feature>
<keyword evidence="3" id="KW-0472">Membrane</keyword>
<evidence type="ECO:0000313" key="6">
    <source>
        <dbReference type="Proteomes" id="UP000465031"/>
    </source>
</evidence>
<gene>
    <name evidence="5" type="ORF">GSU10_10245</name>
</gene>
<evidence type="ECO:0000256" key="1">
    <source>
        <dbReference type="ARBA" id="ARBA00010062"/>
    </source>
</evidence>
<dbReference type="SUPFAM" id="SSF53822">
    <property type="entry name" value="Periplasmic binding protein-like I"/>
    <property type="match status" value="1"/>
</dbReference>
<evidence type="ECO:0000256" key="3">
    <source>
        <dbReference type="SAM" id="Phobius"/>
    </source>
</evidence>
<keyword evidence="3" id="KW-1133">Transmembrane helix</keyword>
<proteinExistence type="inferred from homology"/>
<dbReference type="KEGG" id="rte:GSU10_10245"/>
<dbReference type="RefSeq" id="WP_132504039.1">
    <property type="nucleotide sequence ID" value="NZ_CP047186.1"/>
</dbReference>